<gene>
    <name evidence="1" type="ORF">MicloDRAFT_00007020</name>
</gene>
<reference evidence="1 2" key="1">
    <citation type="submission" date="2012-02" db="EMBL/GenBank/DDBJ databases">
        <title>Improved High-Quality Draft sequence of Microvirga sp. WSM3557.</title>
        <authorList>
            <consortium name="US DOE Joint Genome Institute"/>
            <person name="Lucas S."/>
            <person name="Han J."/>
            <person name="Lapidus A."/>
            <person name="Cheng J.-F."/>
            <person name="Goodwin L."/>
            <person name="Pitluck S."/>
            <person name="Peters L."/>
            <person name="Zhang X."/>
            <person name="Detter J.C."/>
            <person name="Han C."/>
            <person name="Tapia R."/>
            <person name="Land M."/>
            <person name="Hauser L."/>
            <person name="Kyrpides N."/>
            <person name="Ivanova N."/>
            <person name="Pagani I."/>
            <person name="Brau L."/>
            <person name="Yates R."/>
            <person name="O'Hara G."/>
            <person name="Rui T."/>
            <person name="Howieson J."/>
            <person name="Reeve W."/>
            <person name="Woyke T."/>
        </authorList>
    </citation>
    <scope>NUCLEOTIDE SEQUENCE [LARGE SCALE GENOMIC DNA]</scope>
    <source>
        <strain evidence="1 2">WSM3557</strain>
    </source>
</reference>
<evidence type="ECO:0008006" key="3">
    <source>
        <dbReference type="Google" id="ProtNLM"/>
    </source>
</evidence>
<accession>I4Z2L1</accession>
<dbReference type="PATRIC" id="fig|864069.3.peg.779"/>
<dbReference type="HOGENOM" id="CLU_930025_0_0_5"/>
<protein>
    <recommendedName>
        <fullName evidence="3">TIGR02646 family protein</fullName>
    </recommendedName>
</protein>
<name>I4Z2L1_9HYPH</name>
<dbReference type="Proteomes" id="UP000003947">
    <property type="component" value="Unassembled WGS sequence"/>
</dbReference>
<dbReference type="Gene3D" id="1.10.30.50">
    <property type="match status" value="1"/>
</dbReference>
<proteinExistence type="predicted"/>
<dbReference type="eggNOG" id="COG1403">
    <property type="taxonomic scope" value="Bacteria"/>
</dbReference>
<organism evidence="1 2">
    <name type="scientific">Microvirga lotononidis</name>
    <dbReference type="NCBI Taxonomy" id="864069"/>
    <lineage>
        <taxon>Bacteria</taxon>
        <taxon>Pseudomonadati</taxon>
        <taxon>Pseudomonadota</taxon>
        <taxon>Alphaproteobacteria</taxon>
        <taxon>Hyphomicrobiales</taxon>
        <taxon>Methylobacteriaceae</taxon>
        <taxon>Microvirga</taxon>
    </lineage>
</organism>
<sequence length="305" mass="33895">MIRYPKATLDLVCELVDEEVSNWRAEAKARTAAIIAAGAYSEGRPSWSDVKPVFMRLQSNKCAFCEWPLGGEFAGKATQDVEHFRPKNAVKEWPKKPKKGTPPTYPFSTGGKGDGYHWLAYDLGNYAAACKACNTARKSNYFPIAGAARGASGADIATLNALEQPFLIFPLGTVDDDPEDLITFEGIVAKPTRDDDSHERRRATVTIDFFALNSREELWEDRFRVIREVFYALGQAKTAKDDMADAALRTIADAISESGPQASCARSYLRLIEDDPELAWEAYLAAEASVGRERDKRRQKTQGKR</sequence>
<evidence type="ECO:0000313" key="1">
    <source>
        <dbReference type="EMBL" id="EIM30453.1"/>
    </source>
</evidence>
<dbReference type="OrthoDB" id="5422822at2"/>
<keyword evidence="2" id="KW-1185">Reference proteome</keyword>
<dbReference type="STRING" id="864069.MicloDRAFT_00007020"/>
<evidence type="ECO:0000313" key="2">
    <source>
        <dbReference type="Proteomes" id="UP000003947"/>
    </source>
</evidence>
<dbReference type="EMBL" id="JH660637">
    <property type="protein sequence ID" value="EIM30453.1"/>
    <property type="molecule type" value="Genomic_DNA"/>
</dbReference>
<dbReference type="AlphaFoldDB" id="I4Z2L1"/>
<dbReference type="RefSeq" id="WP_009489302.1">
    <property type="nucleotide sequence ID" value="NZ_CP141048.1"/>
</dbReference>